<evidence type="ECO:0000256" key="1">
    <source>
        <dbReference type="ARBA" id="ARBA00006987"/>
    </source>
</evidence>
<dbReference type="AlphaFoldDB" id="A0A5Q0M2Q2"/>
<dbReference type="EMBL" id="CP045644">
    <property type="protein sequence ID" value="QFZ84020.1"/>
    <property type="molecule type" value="Genomic_DNA"/>
</dbReference>
<dbReference type="InterPro" id="IPR005064">
    <property type="entry name" value="BUG"/>
</dbReference>
<comment type="similarity">
    <text evidence="1">Belongs to the UPF0065 (bug) family.</text>
</comment>
<organism evidence="2 3">
    <name type="scientific">Variovorax paradoxus</name>
    <dbReference type="NCBI Taxonomy" id="34073"/>
    <lineage>
        <taxon>Bacteria</taxon>
        <taxon>Pseudomonadati</taxon>
        <taxon>Pseudomonadota</taxon>
        <taxon>Betaproteobacteria</taxon>
        <taxon>Burkholderiales</taxon>
        <taxon>Comamonadaceae</taxon>
        <taxon>Variovorax</taxon>
    </lineage>
</organism>
<dbReference type="Gene3D" id="3.40.190.150">
    <property type="entry name" value="Bordetella uptake gene, domain 1"/>
    <property type="match status" value="1"/>
</dbReference>
<dbReference type="PROSITE" id="PS51318">
    <property type="entry name" value="TAT"/>
    <property type="match status" value="1"/>
</dbReference>
<dbReference type="PANTHER" id="PTHR42928:SF5">
    <property type="entry name" value="BLR1237 PROTEIN"/>
    <property type="match status" value="1"/>
</dbReference>
<dbReference type="CDD" id="cd07012">
    <property type="entry name" value="PBP2_Bug_TTT"/>
    <property type="match status" value="1"/>
</dbReference>
<dbReference type="PANTHER" id="PTHR42928">
    <property type="entry name" value="TRICARBOXYLATE-BINDING PROTEIN"/>
    <property type="match status" value="1"/>
</dbReference>
<evidence type="ECO:0000313" key="2">
    <source>
        <dbReference type="EMBL" id="QFZ84020.1"/>
    </source>
</evidence>
<sequence length="346" mass="35968">MNTRLASAGPSIDGQLQRRRLLAAGLGAMGSGLLAPAAARAQSSAWPSKPIRIIAAQAPGSSNDATARALAEYLTGRLGSPVIVENRPGGIGMIAADAVARAAPDGHTLLLTLHSQLAQAPVLLKKVPLDTSKDLVPIAAFSTGVGVMVVKKDLPVKNLKELIALARQRPVSVGNFGIGSGWQLMLSQLAKQTSGKFDLVNYKGTGPMVFDLMAGNIDMGAGSMAGMASGIQRGVLKPIVVVSGGRSDKLLPGVPTWADEGFTGPAFEDIRDCNMLLGPAGLPSEVLQRLAELARESATRSESVKSVLAQLGVETAPLTGADLQKFIQRTWPTFQALTRELGLAAQ</sequence>
<dbReference type="InterPro" id="IPR006311">
    <property type="entry name" value="TAT_signal"/>
</dbReference>
<reference evidence="2 3" key="1">
    <citation type="submission" date="2019-10" db="EMBL/GenBank/DDBJ databases">
        <title>Complete genome sequence of Variovorax paradoxus 5C-2.</title>
        <authorList>
            <person name="Gogoleva N.E."/>
            <person name="Balkin A.S."/>
        </authorList>
    </citation>
    <scope>NUCLEOTIDE SEQUENCE [LARGE SCALE GENOMIC DNA]</scope>
    <source>
        <strain evidence="2 3">5C-2</strain>
    </source>
</reference>
<dbReference type="SUPFAM" id="SSF53850">
    <property type="entry name" value="Periplasmic binding protein-like II"/>
    <property type="match status" value="1"/>
</dbReference>
<evidence type="ECO:0000313" key="3">
    <source>
        <dbReference type="Proteomes" id="UP000326780"/>
    </source>
</evidence>
<name>A0A5Q0M2Q2_VARPD</name>
<dbReference type="RefSeq" id="WP_153282673.1">
    <property type="nucleotide sequence ID" value="NZ_CP045644.1"/>
</dbReference>
<dbReference type="Proteomes" id="UP000326780">
    <property type="component" value="Chromosome"/>
</dbReference>
<dbReference type="PIRSF" id="PIRSF017082">
    <property type="entry name" value="YflP"/>
    <property type="match status" value="1"/>
</dbReference>
<gene>
    <name evidence="2" type="ORF">GFK26_15290</name>
</gene>
<dbReference type="Pfam" id="PF03401">
    <property type="entry name" value="TctC"/>
    <property type="match status" value="1"/>
</dbReference>
<dbReference type="InterPro" id="IPR042100">
    <property type="entry name" value="Bug_dom1"/>
</dbReference>
<proteinExistence type="inferred from homology"/>
<accession>A0A5Q0M2Q2</accession>
<protein>
    <submittedName>
        <fullName evidence="2">Tripartite tricarboxylate transporter substrate binding protein</fullName>
    </submittedName>
</protein>
<dbReference type="Gene3D" id="3.40.190.10">
    <property type="entry name" value="Periplasmic binding protein-like II"/>
    <property type="match status" value="1"/>
</dbReference>